<dbReference type="GO" id="GO:0031048">
    <property type="term" value="P:regulatory ncRNA-mediated heterochromatin formation"/>
    <property type="evidence" value="ECO:0007669"/>
    <property type="project" value="TreeGrafter"/>
</dbReference>
<evidence type="ECO:0000259" key="1">
    <source>
        <dbReference type="Pfam" id="PF22749"/>
    </source>
</evidence>
<dbReference type="Pfam" id="PF22749">
    <property type="entry name" value="Arb2"/>
    <property type="match status" value="1"/>
</dbReference>
<dbReference type="Proteomes" id="UP000054466">
    <property type="component" value="Unassembled WGS sequence"/>
</dbReference>
<dbReference type="PANTHER" id="PTHR21357:SF4">
    <property type="entry name" value="FAM172 FAMILY PROTEIN HOMOLOG CG10038"/>
    <property type="match status" value="1"/>
</dbReference>
<dbReference type="PANTHER" id="PTHR21357">
    <property type="entry name" value="FAM172 FAMILY PROTEIN HOMOLOG CG10038"/>
    <property type="match status" value="1"/>
</dbReference>
<name>A0A0D2DH63_9EURO</name>
<feature type="domain" description="Arb2" evidence="1">
    <location>
        <begin position="15"/>
        <end position="309"/>
    </location>
</feature>
<sequence>MFRRLPHTLPADPVFEPDLAKLGFFLNSEDQVRSISSPDRKWQYKINRNERWNEVHKWANNTAIRKIIYDRLADLGCETVRLPLGAGESENHVPIIVSKDIATKARVTVFFGERNIEPGILTWRVIGERGLSHGSLVEFSKALLSVPVLETASASAPTSTFASVPDLIVANPCQLLWYRGGGRAVSTQEWLGLPRASAVHEAPRVDSVKNSIPGNRTYVEHVSYMFEKAIPSLVDKDAKLDLIGLEYTGSAVLEYLAEHWETWSGRINGISLVAPQHKVADLIADGAPSNFITFLSRRCRAYFVSQSPVETPIAGRQEFGCNCYASGEHSYQESAIVSCWRHILDWFNMLYVNQGHEEVEFEVMKEDEEVKLGW</sequence>
<dbReference type="GO" id="GO:0035197">
    <property type="term" value="F:siRNA binding"/>
    <property type="evidence" value="ECO:0007669"/>
    <property type="project" value="TreeGrafter"/>
</dbReference>
<dbReference type="OrthoDB" id="421951at2759"/>
<dbReference type="GeneID" id="27341008"/>
<dbReference type="RefSeq" id="XP_016255310.1">
    <property type="nucleotide sequence ID" value="XM_016388382.1"/>
</dbReference>
<evidence type="ECO:0000313" key="3">
    <source>
        <dbReference type="Proteomes" id="UP000054466"/>
    </source>
</evidence>
<dbReference type="InterPro" id="IPR048263">
    <property type="entry name" value="Arb2"/>
</dbReference>
<protein>
    <recommendedName>
        <fullName evidence="1">Arb2 domain-containing protein</fullName>
    </recommendedName>
</protein>
<dbReference type="GO" id="GO:0005634">
    <property type="term" value="C:nucleus"/>
    <property type="evidence" value="ECO:0007669"/>
    <property type="project" value="TreeGrafter"/>
</dbReference>
<dbReference type="InterPro" id="IPR053858">
    <property type="entry name" value="Arb2_dom"/>
</dbReference>
<dbReference type="AlphaFoldDB" id="A0A0D2DH63"/>
<organism evidence="2 3">
    <name type="scientific">Cladophialophora immunda</name>
    <dbReference type="NCBI Taxonomy" id="569365"/>
    <lineage>
        <taxon>Eukaryota</taxon>
        <taxon>Fungi</taxon>
        <taxon>Dikarya</taxon>
        <taxon>Ascomycota</taxon>
        <taxon>Pezizomycotina</taxon>
        <taxon>Eurotiomycetes</taxon>
        <taxon>Chaetothyriomycetidae</taxon>
        <taxon>Chaetothyriales</taxon>
        <taxon>Herpotrichiellaceae</taxon>
        <taxon>Cladophialophora</taxon>
    </lineage>
</organism>
<dbReference type="EMBL" id="KN847040">
    <property type="protein sequence ID" value="KIW35094.1"/>
    <property type="molecule type" value="Genomic_DNA"/>
</dbReference>
<dbReference type="VEuPathDB" id="FungiDB:PV07_01814"/>
<dbReference type="HOGENOM" id="CLU_027515_0_0_1"/>
<keyword evidence="3" id="KW-1185">Reference proteome</keyword>
<proteinExistence type="predicted"/>
<reference evidence="2 3" key="1">
    <citation type="submission" date="2015-01" db="EMBL/GenBank/DDBJ databases">
        <title>The Genome Sequence of Cladophialophora immunda CBS83496.</title>
        <authorList>
            <consortium name="The Broad Institute Genomics Platform"/>
            <person name="Cuomo C."/>
            <person name="de Hoog S."/>
            <person name="Gorbushina A."/>
            <person name="Stielow B."/>
            <person name="Teixiera M."/>
            <person name="Abouelleil A."/>
            <person name="Chapman S.B."/>
            <person name="Priest M."/>
            <person name="Young S.K."/>
            <person name="Wortman J."/>
            <person name="Nusbaum C."/>
            <person name="Birren B."/>
        </authorList>
    </citation>
    <scope>NUCLEOTIDE SEQUENCE [LARGE SCALE GENOMIC DNA]</scope>
    <source>
        <strain evidence="2 3">CBS 83496</strain>
    </source>
</reference>
<gene>
    <name evidence="2" type="ORF">PV07_01814</name>
</gene>
<evidence type="ECO:0000313" key="2">
    <source>
        <dbReference type="EMBL" id="KIW35094.1"/>
    </source>
</evidence>
<accession>A0A0D2DH63</accession>
<dbReference type="STRING" id="569365.A0A0D2DH63"/>